<protein>
    <submittedName>
        <fullName evidence="3">Bud site selection protein 3</fullName>
    </submittedName>
</protein>
<proteinExistence type="predicted"/>
<gene>
    <name evidence="3" type="primary">BUD3</name>
    <name evidence="3" type="ordered locus">PP7435_Chr1-2467</name>
</gene>
<feature type="domain" description="Bud3 C-terminal PH" evidence="2">
    <location>
        <begin position="483"/>
        <end position="656"/>
    </location>
</feature>
<accession>A0A1G4KPA5</accession>
<dbReference type="Proteomes" id="UP000006853">
    <property type="component" value="Chromosome 1"/>
</dbReference>
<organism evidence="3 4">
    <name type="scientific">Komagataella phaffii (strain ATCC 76273 / CBS 7435 / CECT 11047 / NRRL Y-11430 / Wegner 21-1)</name>
    <name type="common">Yeast</name>
    <name type="synonym">Pichia pastoris</name>
    <dbReference type="NCBI Taxonomy" id="981350"/>
    <lineage>
        <taxon>Eukaryota</taxon>
        <taxon>Fungi</taxon>
        <taxon>Dikarya</taxon>
        <taxon>Ascomycota</taxon>
        <taxon>Saccharomycotina</taxon>
        <taxon>Pichiomycetes</taxon>
        <taxon>Pichiales</taxon>
        <taxon>Pichiaceae</taxon>
        <taxon>Komagataella</taxon>
    </lineage>
</organism>
<evidence type="ECO:0000313" key="3">
    <source>
        <dbReference type="EMBL" id="SCV11849.1"/>
    </source>
</evidence>
<evidence type="ECO:0000259" key="2">
    <source>
        <dbReference type="Pfam" id="PF25351"/>
    </source>
</evidence>
<name>A0A1G4KPA5_KOMPC</name>
<feature type="domain" description="Bud3 N-terminal" evidence="1">
    <location>
        <begin position="83"/>
        <end position="233"/>
    </location>
</feature>
<dbReference type="AlphaFoldDB" id="A0A1G4KPA5"/>
<evidence type="ECO:0000259" key="1">
    <source>
        <dbReference type="Pfam" id="PF12015"/>
    </source>
</evidence>
<dbReference type="Pfam" id="PF12015">
    <property type="entry name" value="Bud3_N"/>
    <property type="match status" value="1"/>
</dbReference>
<evidence type="ECO:0000313" key="4">
    <source>
        <dbReference type="Proteomes" id="UP000006853"/>
    </source>
</evidence>
<dbReference type="EMBL" id="FR839628">
    <property type="protein sequence ID" value="SCV11849.1"/>
    <property type="molecule type" value="Genomic_DNA"/>
</dbReference>
<keyword evidence="4" id="KW-1185">Reference proteome</keyword>
<dbReference type="InterPro" id="IPR021895">
    <property type="entry name" value="Bud3_N"/>
</dbReference>
<sequence length="971" mass="110666">MATFTTSNSCRLTTCQVVLEGDGNGDLLSPGYNASELVKKERKPNSSFGSSSFIRITFVDQCSSKKPKGRNDTLISGGLGDIAYLQGTNDLLFGDLVSLVFEDPTCHNKLSVVWISVFGEYHFNQVTIDSRSRFFPACQNLSPDSKASNVRKALAVTSLRAFNSLSVNCLTRVMTSMHASTKSLHNWDETNAGELASNMHLIDTKTPSEVGSRLLQLGYLQNYYINSIDVDVVYSSKDSLLELNDKVVSQLGDQVHYMWNPSSEYYLEHMSHVYVPPIDSHAKTGTISSEIKQLLHTQSCITKSLVNLLQDFIIPLRARIVDRGFKSITLKKVNTVFPPTLDEVARACRIWLEALQEAAPFGPLEILKACAQVIPYFYKALTRHKAACRNLNYNLYTFFRKLEEEHFEVPKKYCNLDKLIPLIQIWCKTALMKLPVTRLYEHCVQSSVQSNIQLGDKYYHFVLRTIESALAFQCKNDSMRVSLNDRITNWSNDLHNHLLESDVVSVYHLEDLCNLNQWRSHQVLIVFTDLVLFLSIEDDDYYHDILFNNDDCQLCVGDVILDVLQNGAPCKLLPLLRLVGWCSVGSVMPLCYGSDFKYLKLCFNYSDTAPKPNLPFSVRYYKILEPSVSGPSIVDTMFKCKISSKTQPFHLFKDQESSFRDPFSIYSVTQCIENYELEANKSPFAIVLNMDYDEAFLFKYDLFCGFFVSTIGDEIHVVGASIQGEIFKVSLRPEQLITAISKKLKEWVPHMFSKDSYQLWKNDLDGNKARLQAFKYWLNFDSTAEKAKLLAQYQENKLLPTFLEFVEEQCYDDRRRVTSSKSSFTCRATNDVDLPQSKSLLTDLRQKVDQNSQVDKCSKDSKMALHGMSSGSTSYHRLRRKSVNHKEDINSMSTKLVRNVKGSNSHLEFPLLDFDLMRRISKSENLMTLAAYYQVETQLKESNWKSVYYKKGFVSSKESPPPSPRSKISSS</sequence>
<dbReference type="InterPro" id="IPR057454">
    <property type="entry name" value="Bud3_C"/>
</dbReference>
<dbReference type="Pfam" id="PF25351">
    <property type="entry name" value="PH_BUD3_C"/>
    <property type="match status" value="1"/>
</dbReference>
<reference evidence="3 4" key="1">
    <citation type="journal article" date="2011" name="J. Biotechnol.">
        <title>High-quality genome sequence of Pichia pastoris CBS7435.</title>
        <authorList>
            <person name="Kuberl A."/>
            <person name="Schneider J."/>
            <person name="Thallinger G.G."/>
            <person name="Anderl I."/>
            <person name="Wibberg D."/>
            <person name="Hajek T."/>
            <person name="Jaenicke S."/>
            <person name="Brinkrolf K."/>
            <person name="Goesmann A."/>
            <person name="Szczepanowski R."/>
            <person name="Puhler A."/>
            <person name="Schwab H."/>
            <person name="Glieder A."/>
            <person name="Pichler H."/>
        </authorList>
    </citation>
    <scope>NUCLEOTIDE SEQUENCE [LARGE SCALE GENOMIC DNA]</scope>
    <source>
        <strain evidence="4">ATCC 76273 / CBS 7435 / CECT 11047 / NRRL Y-11430 / Wegner 21-1</strain>
    </source>
</reference>
<reference evidence="3 4" key="2">
    <citation type="journal article" date="2016" name="FEMS Yeast Res.">
        <title>Curation of the genome annotation of Pichia pastoris (Komagataella phaffii) CBS7435 from gene level to protein function.</title>
        <authorList>
            <person name="Valli M."/>
            <person name="Tatto N.E."/>
            <person name="Peymann A."/>
            <person name="Gruber C."/>
            <person name="Landes N."/>
            <person name="Ekker H."/>
            <person name="Thallinger G.G."/>
            <person name="Mattanovich D."/>
            <person name="Gasser B."/>
            <person name="Graf A.B."/>
        </authorList>
    </citation>
    <scope>GENOME REANNOTATION</scope>
    <source>
        <strain evidence="3 4">ATCC 76273 / CBS 7435 / CECT 11047 / NRRL Y-11430 / Wegner 21-1</strain>
    </source>
</reference>